<organism evidence="5 6">
    <name type="scientific">Paraclostridium sordellii</name>
    <name type="common">Clostridium sordellii</name>
    <dbReference type="NCBI Taxonomy" id="1505"/>
    <lineage>
        <taxon>Bacteria</taxon>
        <taxon>Bacillati</taxon>
        <taxon>Bacillota</taxon>
        <taxon>Clostridia</taxon>
        <taxon>Peptostreptococcales</taxon>
        <taxon>Peptostreptococcaceae</taxon>
        <taxon>Paraclostridium</taxon>
    </lineage>
</organism>
<dbReference type="Pfam" id="PF01420">
    <property type="entry name" value="Methylase_S"/>
    <property type="match status" value="2"/>
</dbReference>
<accession>A0A0C7R4A0</accession>
<name>A0A0C7R4A0_PARSO</name>
<dbReference type="EMBL" id="CEKZ01000003">
    <property type="protein sequence ID" value="CEQ02989.1"/>
    <property type="molecule type" value="Genomic_DNA"/>
</dbReference>
<dbReference type="AlphaFoldDB" id="A0A0C7R4A0"/>
<feature type="domain" description="Type I restriction modification DNA specificity" evidence="4">
    <location>
        <begin position="222"/>
        <end position="380"/>
    </location>
</feature>
<keyword evidence="2" id="KW-0680">Restriction system</keyword>
<dbReference type="PANTHER" id="PTHR30408">
    <property type="entry name" value="TYPE-1 RESTRICTION ENZYME ECOKI SPECIFICITY PROTEIN"/>
    <property type="match status" value="1"/>
</dbReference>
<comment type="similarity">
    <text evidence="1">Belongs to the type-I restriction system S methylase family.</text>
</comment>
<evidence type="ECO:0000256" key="1">
    <source>
        <dbReference type="ARBA" id="ARBA00010923"/>
    </source>
</evidence>
<dbReference type="Gene3D" id="3.90.220.20">
    <property type="entry name" value="DNA methylase specificity domains"/>
    <property type="match status" value="2"/>
</dbReference>
<sequence length="393" mass="45796">MNKTPKLRFKEFSGNWEKAILGDRAYIKGRIGWKNLKQEEYTKKGPYLIAGKHIKNGIIDWDKCDHISIDRYNESPEIALKDDDIIFSKDGSLGNPAIIEDLKSEATINGTMMLVRLDNTFIYPKYFYYILNSRYFEKLINELKSGSSIPHIFQRDIVSFKFPITEIKEQEKIASFFSLIDDKISLQGEKIEAFKDYKKGMMQKIFSRELRFKDDEGRDYPEWEEKKLKSIVSKKKKGKNAIYAESGNILLNNEYMENNTEPLYVENEIDVNVEDILILWDGSQAGKMYTGFTGVLGSTFIAITLDKHNCNRFIYQQLIYNLDKIQIAWREGSGVPHVAKDFIENFKVKVPALEEQIKIYKMLDGIDIKLKKEQEKLDSLNEYKKGLLQQIFV</sequence>
<protein>
    <submittedName>
        <fullName evidence="5">Sau1hsdS1</fullName>
    </submittedName>
</protein>
<dbReference type="GO" id="GO:0009307">
    <property type="term" value="P:DNA restriction-modification system"/>
    <property type="evidence" value="ECO:0007669"/>
    <property type="project" value="UniProtKB-KW"/>
</dbReference>
<feature type="domain" description="Type I restriction modification DNA specificity" evidence="4">
    <location>
        <begin position="15"/>
        <end position="192"/>
    </location>
</feature>
<dbReference type="PANTHER" id="PTHR30408:SF12">
    <property type="entry name" value="TYPE I RESTRICTION ENZYME MJAVIII SPECIFICITY SUBUNIT"/>
    <property type="match status" value="1"/>
</dbReference>
<dbReference type="InterPro" id="IPR000055">
    <property type="entry name" value="Restrct_endonuc_typeI_TRD"/>
</dbReference>
<evidence type="ECO:0000256" key="2">
    <source>
        <dbReference type="ARBA" id="ARBA00022747"/>
    </source>
</evidence>
<evidence type="ECO:0000313" key="5">
    <source>
        <dbReference type="EMBL" id="CEQ02989.1"/>
    </source>
</evidence>
<evidence type="ECO:0000259" key="4">
    <source>
        <dbReference type="Pfam" id="PF01420"/>
    </source>
</evidence>
<dbReference type="GO" id="GO:0003677">
    <property type="term" value="F:DNA binding"/>
    <property type="evidence" value="ECO:0007669"/>
    <property type="project" value="UniProtKB-KW"/>
</dbReference>
<dbReference type="SUPFAM" id="SSF116734">
    <property type="entry name" value="DNA methylase specificity domain"/>
    <property type="match status" value="2"/>
</dbReference>
<dbReference type="Proteomes" id="UP000049127">
    <property type="component" value="Unassembled WGS sequence"/>
</dbReference>
<keyword evidence="3" id="KW-0238">DNA-binding</keyword>
<evidence type="ECO:0000256" key="3">
    <source>
        <dbReference type="ARBA" id="ARBA00023125"/>
    </source>
</evidence>
<dbReference type="InterPro" id="IPR052021">
    <property type="entry name" value="Type-I_RS_S_subunit"/>
</dbReference>
<dbReference type="Gene3D" id="1.10.287.1120">
    <property type="entry name" value="Bipartite methylase S protein"/>
    <property type="match status" value="1"/>
</dbReference>
<reference evidence="5 6" key="1">
    <citation type="submission" date="2015-01" db="EMBL/GenBank/DDBJ databases">
        <authorList>
            <person name="Aslett A.Martin."/>
            <person name="De Silva Nishadi"/>
        </authorList>
    </citation>
    <scope>NUCLEOTIDE SEQUENCE [LARGE SCALE GENOMIC DNA]</scope>
    <source>
        <strain evidence="5 6">R28058</strain>
    </source>
</reference>
<evidence type="ECO:0000313" key="6">
    <source>
        <dbReference type="Proteomes" id="UP000049127"/>
    </source>
</evidence>
<proteinExistence type="inferred from homology"/>
<gene>
    <name evidence="5" type="ORF">R28058_07221</name>
</gene>
<dbReference type="RefSeq" id="WP_055341515.1">
    <property type="nucleotide sequence ID" value="NZ_CEKZ01000003.1"/>
</dbReference>
<dbReference type="OrthoDB" id="9811611at2"/>
<dbReference type="InterPro" id="IPR044946">
    <property type="entry name" value="Restrct_endonuc_typeI_TRD_sf"/>
</dbReference>